<organism evidence="2 3">
    <name type="scientific">Flavobacterium dankookense</name>
    <dbReference type="NCBI Taxonomy" id="706186"/>
    <lineage>
        <taxon>Bacteria</taxon>
        <taxon>Pseudomonadati</taxon>
        <taxon>Bacteroidota</taxon>
        <taxon>Flavobacteriia</taxon>
        <taxon>Flavobacteriales</taxon>
        <taxon>Flavobacteriaceae</taxon>
        <taxon>Flavobacterium</taxon>
    </lineage>
</organism>
<accession>A0A4R6Q4V8</accession>
<protein>
    <submittedName>
        <fullName evidence="2">Diheme cytochrome c</fullName>
    </submittedName>
</protein>
<comment type="caution">
    <text evidence="2">The sequence shown here is derived from an EMBL/GenBank/DDBJ whole genome shotgun (WGS) entry which is preliminary data.</text>
</comment>
<dbReference type="Proteomes" id="UP000295260">
    <property type="component" value="Unassembled WGS sequence"/>
</dbReference>
<evidence type="ECO:0000256" key="1">
    <source>
        <dbReference type="SAM" id="SignalP"/>
    </source>
</evidence>
<dbReference type="EMBL" id="SNXR01000019">
    <property type="protein sequence ID" value="TDP57408.1"/>
    <property type="molecule type" value="Genomic_DNA"/>
</dbReference>
<dbReference type="GO" id="GO:0020037">
    <property type="term" value="F:heme binding"/>
    <property type="evidence" value="ECO:0007669"/>
    <property type="project" value="InterPro"/>
</dbReference>
<dbReference type="AlphaFoldDB" id="A0A4R6Q4V8"/>
<dbReference type="SUPFAM" id="SSF46626">
    <property type="entry name" value="Cytochrome c"/>
    <property type="match status" value="1"/>
</dbReference>
<dbReference type="OrthoDB" id="679921at2"/>
<dbReference type="InterPro" id="IPR036909">
    <property type="entry name" value="Cyt_c-like_dom_sf"/>
</dbReference>
<dbReference type="RefSeq" id="WP_133534105.1">
    <property type="nucleotide sequence ID" value="NZ_SNXR01000019.1"/>
</dbReference>
<feature type="signal peptide" evidence="1">
    <location>
        <begin position="1"/>
        <end position="21"/>
    </location>
</feature>
<feature type="chain" id="PRO_5020816539" evidence="1">
    <location>
        <begin position="22"/>
        <end position="105"/>
    </location>
</feature>
<reference evidence="2 3" key="1">
    <citation type="submission" date="2019-03" db="EMBL/GenBank/DDBJ databases">
        <title>Genomic Encyclopedia of Archaeal and Bacterial Type Strains, Phase II (KMG-II): from individual species to whole genera.</title>
        <authorList>
            <person name="Goeker M."/>
        </authorList>
    </citation>
    <scope>NUCLEOTIDE SEQUENCE [LARGE SCALE GENOMIC DNA]</scope>
    <source>
        <strain evidence="2 3">DSM 25687</strain>
    </source>
</reference>
<keyword evidence="3" id="KW-1185">Reference proteome</keyword>
<proteinExistence type="predicted"/>
<dbReference type="GO" id="GO:0009055">
    <property type="term" value="F:electron transfer activity"/>
    <property type="evidence" value="ECO:0007669"/>
    <property type="project" value="InterPro"/>
</dbReference>
<sequence>MKLKITLLSILSLIIYSCATKSSVPTEVAKKEEPKVMVFATILDTELTEGKMLYENNCNKCHELFEPKRFTASQWSPIVYRMQKEAGITDVDREKIYKYLTANSQ</sequence>
<evidence type="ECO:0000313" key="3">
    <source>
        <dbReference type="Proteomes" id="UP000295260"/>
    </source>
</evidence>
<keyword evidence="1" id="KW-0732">Signal</keyword>
<evidence type="ECO:0000313" key="2">
    <source>
        <dbReference type="EMBL" id="TDP57408.1"/>
    </source>
</evidence>
<gene>
    <name evidence="2" type="ORF">BC748_2928</name>
</gene>
<name>A0A4R6Q4V8_9FLAO</name>
<dbReference type="PROSITE" id="PS51257">
    <property type="entry name" value="PROKAR_LIPOPROTEIN"/>
    <property type="match status" value="1"/>
</dbReference>
<dbReference type="Gene3D" id="1.10.760.10">
    <property type="entry name" value="Cytochrome c-like domain"/>
    <property type="match status" value="1"/>
</dbReference>